<reference evidence="1 2" key="1">
    <citation type="submission" date="2017-07" db="EMBL/GenBank/DDBJ databases">
        <title>Genome sequence of the Sordaria macrospora wild type strain R19027.</title>
        <authorList>
            <person name="Nowrousian M."/>
            <person name="Teichert I."/>
            <person name="Kueck U."/>
        </authorList>
    </citation>
    <scope>NUCLEOTIDE SEQUENCE [LARGE SCALE GENOMIC DNA]</scope>
    <source>
        <strain evidence="1 2">R19027</strain>
        <tissue evidence="1">Mycelium</tissue>
    </source>
</reference>
<gene>
    <name evidence="1" type="ORF">SMACR_12862</name>
</gene>
<comment type="caution">
    <text evidence="1">The sequence shown here is derived from an EMBL/GenBank/DDBJ whole genome shotgun (WGS) entry which is preliminary data.</text>
</comment>
<name>A0A8S8ZKT1_SORMA</name>
<dbReference type="Proteomes" id="UP000433876">
    <property type="component" value="Unassembled WGS sequence"/>
</dbReference>
<dbReference type="AlphaFoldDB" id="A0A8S8ZKT1"/>
<proteinExistence type="predicted"/>
<organism evidence="1 2">
    <name type="scientific">Sordaria macrospora</name>
    <dbReference type="NCBI Taxonomy" id="5147"/>
    <lineage>
        <taxon>Eukaryota</taxon>
        <taxon>Fungi</taxon>
        <taxon>Dikarya</taxon>
        <taxon>Ascomycota</taxon>
        <taxon>Pezizomycotina</taxon>
        <taxon>Sordariomycetes</taxon>
        <taxon>Sordariomycetidae</taxon>
        <taxon>Sordariales</taxon>
        <taxon>Sordariaceae</taxon>
        <taxon>Sordaria</taxon>
    </lineage>
</organism>
<evidence type="ECO:0000313" key="2">
    <source>
        <dbReference type="Proteomes" id="UP000433876"/>
    </source>
</evidence>
<dbReference type="EMBL" id="NMPR01000097">
    <property type="protein sequence ID" value="KAA8630663.1"/>
    <property type="molecule type" value="Genomic_DNA"/>
</dbReference>
<evidence type="ECO:0000313" key="1">
    <source>
        <dbReference type="EMBL" id="KAA8630663.1"/>
    </source>
</evidence>
<protein>
    <submittedName>
        <fullName evidence="1">Uncharacterized protein</fullName>
    </submittedName>
</protein>
<sequence length="28" mass="3415">MSSTCFIMQRPLWSPRYRMRFHVLEGGQ</sequence>
<accession>A0A8S8ZKT1</accession>